<dbReference type="GO" id="GO:0016791">
    <property type="term" value="F:phosphatase activity"/>
    <property type="evidence" value="ECO:0007669"/>
    <property type="project" value="TreeGrafter"/>
</dbReference>
<dbReference type="AlphaFoldDB" id="A0A3B1BUS3"/>
<dbReference type="CDD" id="cd07067">
    <property type="entry name" value="HP_PGM_like"/>
    <property type="match status" value="1"/>
</dbReference>
<dbReference type="EMBL" id="UOFW01000240">
    <property type="protein sequence ID" value="VAX08427.1"/>
    <property type="molecule type" value="Genomic_DNA"/>
</dbReference>
<dbReference type="InterPro" id="IPR029033">
    <property type="entry name" value="His_PPase_superfam"/>
</dbReference>
<dbReference type="Pfam" id="PF00300">
    <property type="entry name" value="His_Phos_1"/>
    <property type="match status" value="1"/>
</dbReference>
<dbReference type="PANTHER" id="PTHR48100">
    <property type="entry name" value="BROAD-SPECIFICITY PHOSPHATASE YOR283W-RELATED"/>
    <property type="match status" value="1"/>
</dbReference>
<dbReference type="InterPro" id="IPR013078">
    <property type="entry name" value="His_Pase_superF_clade-1"/>
</dbReference>
<keyword evidence="2" id="KW-0413">Isomerase</keyword>
<dbReference type="PROSITE" id="PS00175">
    <property type="entry name" value="PG_MUTASE"/>
    <property type="match status" value="1"/>
</dbReference>
<name>A0A3B1BUS3_9ZZZZ</name>
<protein>
    <submittedName>
        <fullName evidence="3">Phosphoglycerate mutase family protein</fullName>
    </submittedName>
</protein>
<dbReference type="PANTHER" id="PTHR48100:SF1">
    <property type="entry name" value="HISTIDINE PHOSPHATASE FAMILY PROTEIN-RELATED"/>
    <property type="match status" value="1"/>
</dbReference>
<evidence type="ECO:0000256" key="2">
    <source>
        <dbReference type="ARBA" id="ARBA00023235"/>
    </source>
</evidence>
<dbReference type="SMART" id="SM00855">
    <property type="entry name" value="PGAM"/>
    <property type="match status" value="1"/>
</dbReference>
<sequence>MAEIYLVRHGQASFNSKNYDRLSDLGHRQSTYLGVYFAIRDITFDHIFTGTQLRHSQTAEGIIKAQPHKVSPVCQEGLNEYDFKALYQAYMSQHPDEVAASRMGDRRIFYQRLKIALKLWSENRLAGDLPESWENFKARVADALSQIQESISGKCLVVSSGGAISMALGQILDLKAQKIIDLNLQIKNSSFSHIYLGHDRMHLSSFNNIPHLDRQDRLDAITFS</sequence>
<keyword evidence="1" id="KW-0324">Glycolysis</keyword>
<evidence type="ECO:0000256" key="1">
    <source>
        <dbReference type="ARBA" id="ARBA00023152"/>
    </source>
</evidence>
<gene>
    <name evidence="3" type="ORF">MNBD_ALPHA03-901</name>
</gene>
<dbReference type="Gene3D" id="3.40.50.1240">
    <property type="entry name" value="Phosphoglycerate mutase-like"/>
    <property type="match status" value="1"/>
</dbReference>
<dbReference type="InterPro" id="IPR001345">
    <property type="entry name" value="PG/BPGM_mutase_AS"/>
</dbReference>
<dbReference type="InterPro" id="IPR050275">
    <property type="entry name" value="PGM_Phosphatase"/>
</dbReference>
<reference evidence="3" key="1">
    <citation type="submission" date="2018-06" db="EMBL/GenBank/DDBJ databases">
        <authorList>
            <person name="Zhirakovskaya E."/>
        </authorList>
    </citation>
    <scope>NUCLEOTIDE SEQUENCE</scope>
</reference>
<evidence type="ECO:0000313" key="3">
    <source>
        <dbReference type="EMBL" id="VAX08427.1"/>
    </source>
</evidence>
<accession>A0A3B1BUS3</accession>
<dbReference type="SUPFAM" id="SSF53254">
    <property type="entry name" value="Phosphoglycerate mutase-like"/>
    <property type="match status" value="1"/>
</dbReference>
<proteinExistence type="predicted"/>
<dbReference type="GO" id="GO:0005737">
    <property type="term" value="C:cytoplasm"/>
    <property type="evidence" value="ECO:0007669"/>
    <property type="project" value="TreeGrafter"/>
</dbReference>
<organism evidence="3">
    <name type="scientific">hydrothermal vent metagenome</name>
    <dbReference type="NCBI Taxonomy" id="652676"/>
    <lineage>
        <taxon>unclassified sequences</taxon>
        <taxon>metagenomes</taxon>
        <taxon>ecological metagenomes</taxon>
    </lineage>
</organism>